<name>A0A1F5H593_9BACT</name>
<dbReference type="PANTHER" id="PTHR43179:SF7">
    <property type="entry name" value="RHAMNOSYLTRANSFERASE WBBL"/>
    <property type="match status" value="1"/>
</dbReference>
<dbReference type="Pfam" id="PF00535">
    <property type="entry name" value="Glycos_transf_2"/>
    <property type="match status" value="1"/>
</dbReference>
<dbReference type="Proteomes" id="UP000177039">
    <property type="component" value="Unassembled WGS sequence"/>
</dbReference>
<protein>
    <recommendedName>
        <fullName evidence="1">Glycosyltransferase 2-like domain-containing protein</fullName>
    </recommendedName>
</protein>
<dbReference type="EMBL" id="MFBT01000021">
    <property type="protein sequence ID" value="OGD99239.1"/>
    <property type="molecule type" value="Genomic_DNA"/>
</dbReference>
<evidence type="ECO:0000259" key="1">
    <source>
        <dbReference type="Pfam" id="PF00535"/>
    </source>
</evidence>
<comment type="caution">
    <text evidence="2">The sequence shown here is derived from an EMBL/GenBank/DDBJ whole genome shotgun (WGS) entry which is preliminary data.</text>
</comment>
<evidence type="ECO:0000313" key="3">
    <source>
        <dbReference type="Proteomes" id="UP000177039"/>
    </source>
</evidence>
<evidence type="ECO:0000313" key="2">
    <source>
        <dbReference type="EMBL" id="OGD99239.1"/>
    </source>
</evidence>
<dbReference type="Gene3D" id="3.90.550.10">
    <property type="entry name" value="Spore Coat Polysaccharide Biosynthesis Protein SpsA, Chain A"/>
    <property type="match status" value="1"/>
</dbReference>
<dbReference type="SUPFAM" id="SSF53448">
    <property type="entry name" value="Nucleotide-diphospho-sugar transferases"/>
    <property type="match status" value="1"/>
</dbReference>
<proteinExistence type="predicted"/>
<dbReference type="CDD" id="cd04186">
    <property type="entry name" value="GT_2_like_c"/>
    <property type="match status" value="1"/>
</dbReference>
<sequence length="303" mass="34480">MSKIILPKVSIIFSNLNGGKEPLECLFSIGKLNYPKNKIETIVIDNGSVDGSPDKIAKKFPKVKLIRLKSAIGLPPSLNLGIKKSQGKYIFIGNDDIVLEKNSILGMVDYLEKNKEVGVVGGKVFYKDKPKKLTDSASGFNFYLGDIKKPKSQSEILWLQSCSIMIPKSVFDKIGLFDEGFYPLYFDDFDFCLRVKKANLKLAHLPDAIFWHGWGKTTEKSGRYNMYCWWYRNKIRFMLKNASPVQIISFLTFQIVATVVRSLTERQNILYPLFRAIVENILILPQTIKARTNSANYNGKKQN</sequence>
<gene>
    <name evidence="2" type="ORF">A3B54_01570</name>
</gene>
<accession>A0A1F5H593</accession>
<reference evidence="2 3" key="1">
    <citation type="journal article" date="2016" name="Nat. Commun.">
        <title>Thousands of microbial genomes shed light on interconnected biogeochemical processes in an aquifer system.</title>
        <authorList>
            <person name="Anantharaman K."/>
            <person name="Brown C.T."/>
            <person name="Hug L.A."/>
            <person name="Sharon I."/>
            <person name="Castelle C.J."/>
            <person name="Probst A.J."/>
            <person name="Thomas B.C."/>
            <person name="Singh A."/>
            <person name="Wilkins M.J."/>
            <person name="Karaoz U."/>
            <person name="Brodie E.L."/>
            <person name="Williams K.H."/>
            <person name="Hubbard S.S."/>
            <person name="Banfield J.F."/>
        </authorList>
    </citation>
    <scope>NUCLEOTIDE SEQUENCE [LARGE SCALE GENOMIC DNA]</scope>
</reference>
<dbReference type="InterPro" id="IPR029044">
    <property type="entry name" value="Nucleotide-diphossugar_trans"/>
</dbReference>
<dbReference type="AlphaFoldDB" id="A0A1F5H593"/>
<dbReference type="PANTHER" id="PTHR43179">
    <property type="entry name" value="RHAMNOSYLTRANSFERASE WBBL"/>
    <property type="match status" value="1"/>
</dbReference>
<dbReference type="InterPro" id="IPR001173">
    <property type="entry name" value="Glyco_trans_2-like"/>
</dbReference>
<feature type="domain" description="Glycosyltransferase 2-like" evidence="1">
    <location>
        <begin position="10"/>
        <end position="172"/>
    </location>
</feature>
<organism evidence="2 3">
    <name type="scientific">Candidatus Curtissbacteria bacterium RIFCSPLOWO2_01_FULL_42_50</name>
    <dbReference type="NCBI Taxonomy" id="1797730"/>
    <lineage>
        <taxon>Bacteria</taxon>
        <taxon>Candidatus Curtissiibacteriota</taxon>
    </lineage>
</organism>